<dbReference type="AlphaFoldDB" id="F2J2J4"/>
<dbReference type="OrthoDB" id="6087879at2"/>
<dbReference type="CDD" id="cd00306">
    <property type="entry name" value="Peptidases_S8_S53"/>
    <property type="match status" value="1"/>
</dbReference>
<proteinExistence type="predicted"/>
<dbReference type="InterPro" id="IPR036852">
    <property type="entry name" value="Peptidase_S8/S53_dom_sf"/>
</dbReference>
<name>F2J2J4_POLGS</name>
<accession>F2J2J4</accession>
<protein>
    <recommendedName>
        <fullName evidence="3">Peptidase S8 and S53 subtilisin kexin sedolisin</fullName>
    </recommendedName>
</protein>
<reference evidence="1 2" key="1">
    <citation type="journal article" date="2011" name="J. Bacteriol.">
        <title>Complete genome sequence of Polymorphum gilvum SL003B-26A1T, a crude oil-degrading bacterium from oil-polluted saline soil.</title>
        <authorList>
            <person name="Li S.G."/>
            <person name="Tang Y.Q."/>
            <person name="Nie Y."/>
            <person name="Cai M."/>
            <person name="Wu X.L."/>
        </authorList>
    </citation>
    <scope>NUCLEOTIDE SEQUENCE [LARGE SCALE GENOMIC DNA]</scope>
    <source>
        <strain evidence="2">LMG 25793 / CGMCC 1.9160 / SL003B-26A1</strain>
    </source>
</reference>
<dbReference type="GO" id="GO:0006508">
    <property type="term" value="P:proteolysis"/>
    <property type="evidence" value="ECO:0007669"/>
    <property type="project" value="InterPro"/>
</dbReference>
<evidence type="ECO:0000313" key="1">
    <source>
        <dbReference type="EMBL" id="ADZ70908.1"/>
    </source>
</evidence>
<organism evidence="1 2">
    <name type="scientific">Polymorphum gilvum (strain LMG 25793 / CGMCC 1.9160 / SL003B-26A1)</name>
    <dbReference type="NCBI Taxonomy" id="991905"/>
    <lineage>
        <taxon>Bacteria</taxon>
        <taxon>Pseudomonadati</taxon>
        <taxon>Pseudomonadota</taxon>
        <taxon>Alphaproteobacteria</taxon>
        <taxon>Rhodobacterales</taxon>
        <taxon>Paracoccaceae</taxon>
        <taxon>Polymorphum</taxon>
    </lineage>
</organism>
<dbReference type="RefSeq" id="WP_013653222.1">
    <property type="nucleotide sequence ID" value="NC_015259.1"/>
</dbReference>
<gene>
    <name evidence="1" type="ordered locus">SL003B_2484</name>
</gene>
<dbReference type="PATRIC" id="fig|991905.3.peg.2546"/>
<dbReference type="STRING" id="991905.SL003B_2484"/>
<evidence type="ECO:0008006" key="3">
    <source>
        <dbReference type="Google" id="ProtNLM"/>
    </source>
</evidence>
<dbReference type="eggNOG" id="COG1404">
    <property type="taxonomic scope" value="Bacteria"/>
</dbReference>
<dbReference type="SUPFAM" id="SSF52743">
    <property type="entry name" value="Subtilisin-like"/>
    <property type="match status" value="1"/>
</dbReference>
<dbReference type="Proteomes" id="UP000008130">
    <property type="component" value="Chromosome"/>
</dbReference>
<dbReference type="KEGG" id="pgv:SL003B_2484"/>
<dbReference type="EMBL" id="CP002568">
    <property type="protein sequence ID" value="ADZ70908.1"/>
    <property type="molecule type" value="Genomic_DNA"/>
</dbReference>
<dbReference type="GO" id="GO:0004252">
    <property type="term" value="F:serine-type endopeptidase activity"/>
    <property type="evidence" value="ECO:0007669"/>
    <property type="project" value="InterPro"/>
</dbReference>
<dbReference type="HOGENOM" id="CLU_1119073_0_0_5"/>
<evidence type="ECO:0000313" key="2">
    <source>
        <dbReference type="Proteomes" id="UP000008130"/>
    </source>
</evidence>
<dbReference type="Gene3D" id="3.40.50.200">
    <property type="entry name" value="Peptidase S8/S53 domain"/>
    <property type="match status" value="1"/>
</dbReference>
<keyword evidence="2" id="KW-1185">Reference proteome</keyword>
<sequence>MIRLALLDGALAADASGLAAQAWFCRDDGSAAARRHAGALSATIRHFSGAVRVVNAVVFPGRLSTTVEALADALDWLREEPPQIVHCSFGLARPSAEIALRIRILQEAGSLVVASAPARGGPVFPAALADVVSVQGDARCGPGELSRLDLPQAAWGACPVALGHPQVRGASAAAAHLSGLLAARWSGSAAEALDALSPAVRYLGRERCGA</sequence>